<evidence type="ECO:0000313" key="3">
    <source>
        <dbReference type="Proteomes" id="UP000504636"/>
    </source>
</evidence>
<dbReference type="AlphaFoldDB" id="A0A6A6YM14"/>
<dbReference type="PANTHER" id="PTHR43591:SF31">
    <property type="entry name" value="LAEA-LIKE, PUTATIVE (AFU_ORTHOLOGUE AFUA_8G01930)-RELATED"/>
    <property type="match status" value="1"/>
</dbReference>
<dbReference type="GO" id="GO:0032259">
    <property type="term" value="P:methylation"/>
    <property type="evidence" value="ECO:0007669"/>
    <property type="project" value="UniProtKB-KW"/>
</dbReference>
<evidence type="ECO:0000313" key="2">
    <source>
        <dbReference type="EMBL" id="KAF2809015.1"/>
    </source>
</evidence>
<dbReference type="InterPro" id="IPR029063">
    <property type="entry name" value="SAM-dependent_MTases_sf"/>
</dbReference>
<dbReference type="Pfam" id="PF13489">
    <property type="entry name" value="Methyltransf_23"/>
    <property type="match status" value="1"/>
</dbReference>
<name>A0A6A6YM14_9PEZI</name>
<feature type="region of interest" description="Disordered" evidence="1">
    <location>
        <begin position="1"/>
        <end position="40"/>
    </location>
</feature>
<organism evidence="2">
    <name type="scientific">Mytilinidion resinicola</name>
    <dbReference type="NCBI Taxonomy" id="574789"/>
    <lineage>
        <taxon>Eukaryota</taxon>
        <taxon>Fungi</taxon>
        <taxon>Dikarya</taxon>
        <taxon>Ascomycota</taxon>
        <taxon>Pezizomycotina</taxon>
        <taxon>Dothideomycetes</taxon>
        <taxon>Pleosporomycetidae</taxon>
        <taxon>Mytilinidiales</taxon>
        <taxon>Mytilinidiaceae</taxon>
        <taxon>Mytilinidion</taxon>
    </lineage>
</organism>
<protein>
    <submittedName>
        <fullName evidence="2 4">S-adenosyl-L-methionine-dependent methyltransferase</fullName>
    </submittedName>
</protein>
<dbReference type="GO" id="GO:0008168">
    <property type="term" value="F:methyltransferase activity"/>
    <property type="evidence" value="ECO:0007669"/>
    <property type="project" value="UniProtKB-KW"/>
</dbReference>
<evidence type="ECO:0000256" key="1">
    <source>
        <dbReference type="SAM" id="MobiDB-lite"/>
    </source>
</evidence>
<dbReference type="OrthoDB" id="2013972at2759"/>
<keyword evidence="2" id="KW-0808">Transferase</keyword>
<dbReference type="RefSeq" id="XP_033575979.1">
    <property type="nucleotide sequence ID" value="XM_033716860.1"/>
</dbReference>
<dbReference type="Proteomes" id="UP000504636">
    <property type="component" value="Unplaced"/>
</dbReference>
<gene>
    <name evidence="2 4" type="ORF">BDZ99DRAFT_418593</name>
</gene>
<reference evidence="4" key="2">
    <citation type="submission" date="2020-04" db="EMBL/GenBank/DDBJ databases">
        <authorList>
            <consortium name="NCBI Genome Project"/>
        </authorList>
    </citation>
    <scope>NUCLEOTIDE SEQUENCE</scope>
    <source>
        <strain evidence="4">CBS 304.34</strain>
    </source>
</reference>
<proteinExistence type="predicted"/>
<dbReference type="Gene3D" id="3.40.50.150">
    <property type="entry name" value="Vaccinia Virus protein VP39"/>
    <property type="match status" value="1"/>
</dbReference>
<evidence type="ECO:0000313" key="4">
    <source>
        <dbReference type="RefSeq" id="XP_033575979.1"/>
    </source>
</evidence>
<dbReference type="GeneID" id="54457753"/>
<sequence>MASSSSRGDGLANPNAPLEPPPQAGDTTAGDVDISDGTDIEHNQDIELDTSSDNDSAYAGSVNSSTWTASLTSSIQHFREENGRTYHSYRDGKYILPNDDSEMDRLDLQNMLFSMTIGGAPCLAPLKNPLHCLDVGTGTGIWAMDFADAHPGCEVIGIDLSPIQPTDVPPNLTFLIDDIEETWHYRHAFDLIHSRMMVASLADWPKFFAAAFANLRPGGWLENQDVWTLKCDDDSFSLDPPSCSLARWWNLICEAVEKIGRSMVAAPLHKRRMIDAGFVDVTDETYKWPINTWPKDEKMKLMGLWSRENTVEALEALAMAPLTRILGWEKEEVQVLVAEARKDVMNRDIHAYWSIRFVYGRRPE</sequence>
<dbReference type="SUPFAM" id="SSF53335">
    <property type="entry name" value="S-adenosyl-L-methionine-dependent methyltransferases"/>
    <property type="match status" value="1"/>
</dbReference>
<dbReference type="CDD" id="cd02440">
    <property type="entry name" value="AdoMet_MTases"/>
    <property type="match status" value="1"/>
</dbReference>
<dbReference type="PANTHER" id="PTHR43591">
    <property type="entry name" value="METHYLTRANSFERASE"/>
    <property type="match status" value="1"/>
</dbReference>
<accession>A0A6A6YM14</accession>
<keyword evidence="2 4" id="KW-0489">Methyltransferase</keyword>
<reference evidence="4" key="3">
    <citation type="submission" date="2025-04" db="UniProtKB">
        <authorList>
            <consortium name="RefSeq"/>
        </authorList>
    </citation>
    <scope>IDENTIFICATION</scope>
    <source>
        <strain evidence="4">CBS 304.34</strain>
    </source>
</reference>
<dbReference type="EMBL" id="MU003702">
    <property type="protein sequence ID" value="KAF2809015.1"/>
    <property type="molecule type" value="Genomic_DNA"/>
</dbReference>
<reference evidence="2 4" key="1">
    <citation type="journal article" date="2020" name="Stud. Mycol.">
        <title>101 Dothideomycetes genomes: a test case for predicting lifestyles and emergence of pathogens.</title>
        <authorList>
            <person name="Haridas S."/>
            <person name="Albert R."/>
            <person name="Binder M."/>
            <person name="Bloem J."/>
            <person name="Labutti K."/>
            <person name="Salamov A."/>
            <person name="Andreopoulos B."/>
            <person name="Baker S."/>
            <person name="Barry K."/>
            <person name="Bills G."/>
            <person name="Bluhm B."/>
            <person name="Cannon C."/>
            <person name="Castanera R."/>
            <person name="Culley D."/>
            <person name="Daum C."/>
            <person name="Ezra D."/>
            <person name="Gonzalez J."/>
            <person name="Henrissat B."/>
            <person name="Kuo A."/>
            <person name="Liang C."/>
            <person name="Lipzen A."/>
            <person name="Lutzoni F."/>
            <person name="Magnuson J."/>
            <person name="Mondo S."/>
            <person name="Nolan M."/>
            <person name="Ohm R."/>
            <person name="Pangilinan J."/>
            <person name="Park H.-J."/>
            <person name="Ramirez L."/>
            <person name="Alfaro M."/>
            <person name="Sun H."/>
            <person name="Tritt A."/>
            <person name="Yoshinaga Y."/>
            <person name="Zwiers L.-H."/>
            <person name="Turgeon B."/>
            <person name="Goodwin S."/>
            <person name="Spatafora J."/>
            <person name="Crous P."/>
            <person name="Grigoriev I."/>
        </authorList>
    </citation>
    <scope>NUCLEOTIDE SEQUENCE</scope>
    <source>
        <strain evidence="2 4">CBS 304.34</strain>
    </source>
</reference>
<keyword evidence="3" id="KW-1185">Reference proteome</keyword>